<reference evidence="1 2" key="1">
    <citation type="submission" date="2020-04" db="EMBL/GenBank/DDBJ databases">
        <title>The Whole Genome Analysis of High salt-tolerant Sphingobium yanoikuyae YC-XJ2 with Aryl organophosphorus flame retardants (aryl-OPFRs)-degrading capacity and characteristics of Related phosphotriesterase.</title>
        <authorList>
            <person name="Li X."/>
        </authorList>
    </citation>
    <scope>NUCLEOTIDE SEQUENCE [LARGE SCALE GENOMIC DNA]</scope>
    <source>
        <strain evidence="1 2">YC-XJ2</strain>
    </source>
</reference>
<gene>
    <name evidence="1" type="ORF">HH800_01065</name>
</gene>
<dbReference type="EMBL" id="CP053021">
    <property type="protein sequence ID" value="QJR00910.1"/>
    <property type="molecule type" value="Genomic_DNA"/>
</dbReference>
<protein>
    <submittedName>
        <fullName evidence="1">Uncharacterized protein</fullName>
    </submittedName>
</protein>
<name>A0A6M4G209_SPHYA</name>
<dbReference type="Proteomes" id="UP000502611">
    <property type="component" value="Chromosome"/>
</dbReference>
<proteinExistence type="predicted"/>
<dbReference type="RefSeq" id="WP_169859948.1">
    <property type="nucleotide sequence ID" value="NZ_CP053021.1"/>
</dbReference>
<organism evidence="1 2">
    <name type="scientific">Sphingobium yanoikuyae</name>
    <name type="common">Sphingomonas yanoikuyae</name>
    <dbReference type="NCBI Taxonomy" id="13690"/>
    <lineage>
        <taxon>Bacteria</taxon>
        <taxon>Pseudomonadati</taxon>
        <taxon>Pseudomonadota</taxon>
        <taxon>Alphaproteobacteria</taxon>
        <taxon>Sphingomonadales</taxon>
        <taxon>Sphingomonadaceae</taxon>
        <taxon>Sphingobium</taxon>
    </lineage>
</organism>
<accession>A0A6M4G209</accession>
<sequence length="92" mass="9441">MQATGYIVGSAAAGAIAQLKALESRDDFSNLRTVDLVNAAAHSCERAHKAMREDPTEARACLIHGASRLLAAADRLEPGAAPANVVPMGAAS</sequence>
<dbReference type="AlphaFoldDB" id="A0A6M4G209"/>
<evidence type="ECO:0000313" key="1">
    <source>
        <dbReference type="EMBL" id="QJR00910.1"/>
    </source>
</evidence>
<evidence type="ECO:0000313" key="2">
    <source>
        <dbReference type="Proteomes" id="UP000502611"/>
    </source>
</evidence>